<dbReference type="EMBL" id="CP037422">
    <property type="protein sequence ID" value="QDU11248.1"/>
    <property type="molecule type" value="Genomic_DNA"/>
</dbReference>
<organism evidence="2 3">
    <name type="scientific">Gimesia aquarii</name>
    <dbReference type="NCBI Taxonomy" id="2527964"/>
    <lineage>
        <taxon>Bacteria</taxon>
        <taxon>Pseudomonadati</taxon>
        <taxon>Planctomycetota</taxon>
        <taxon>Planctomycetia</taxon>
        <taxon>Planctomycetales</taxon>
        <taxon>Planctomycetaceae</taxon>
        <taxon>Gimesia</taxon>
    </lineage>
</organism>
<gene>
    <name evidence="2" type="ORF">V202x_46670</name>
</gene>
<feature type="domain" description="Biotin-protein ligase N-terminal" evidence="1">
    <location>
        <begin position="236"/>
        <end position="336"/>
    </location>
</feature>
<dbReference type="Gene3D" id="3.40.50.880">
    <property type="match status" value="1"/>
</dbReference>
<sequence>MSLLRVTAFVFALLFLQITLFANSFEYLKRSSQKSGPTIAVIGYQSEAGNAGVHALSQIATWELSRGTFVVFRESDSSELIHKKQIARLGNRSQWTESVNKILEEVKPDWVIQLSESFDAKSLISESHGSTIYGKGNVANLAELVSKMSRAAEVAGLKDEPKWKHHILEMKDVELPQMISVVTSAKHPQKRRLWVRSRQQRAAMHELLSRLEMRAEGSSYDDIMPNHREQGKIRLAIYHGPGAVSSSGHDPVWIQHTLRLVPDFQTSLIGPVEIQAGKLSQFDVLLVGGGLSNRQSKGLGRRGRDSIKKFVKAGGGYIGICAGMFLACSSSDYRLGLLPIDSASCSGIGKIKLDFDADIEIQLKGTYPAKFSGGPVKVRKLDPSEKNVKILAYFRSEPLEKTTSRKLTDSPAIVSGNYGKGRVLLFSPHCERAPGPRSAFVNAIHWAAKSKDSPRSDRGS</sequence>
<dbReference type="Pfam" id="PF09825">
    <property type="entry name" value="BPL_N"/>
    <property type="match status" value="1"/>
</dbReference>
<dbReference type="OrthoDB" id="8333609at2"/>
<dbReference type="InterPro" id="IPR019197">
    <property type="entry name" value="Biotin-prot_ligase_N"/>
</dbReference>
<reference evidence="2 3" key="1">
    <citation type="submission" date="2019-03" db="EMBL/GenBank/DDBJ databases">
        <title>Deep-cultivation of Planctomycetes and their phenomic and genomic characterization uncovers novel biology.</title>
        <authorList>
            <person name="Wiegand S."/>
            <person name="Jogler M."/>
            <person name="Boedeker C."/>
            <person name="Pinto D."/>
            <person name="Vollmers J."/>
            <person name="Rivas-Marin E."/>
            <person name="Kohn T."/>
            <person name="Peeters S.H."/>
            <person name="Heuer A."/>
            <person name="Rast P."/>
            <person name="Oberbeckmann S."/>
            <person name="Bunk B."/>
            <person name="Jeske O."/>
            <person name="Meyerdierks A."/>
            <person name="Storesund J.E."/>
            <person name="Kallscheuer N."/>
            <person name="Luecker S."/>
            <person name="Lage O.M."/>
            <person name="Pohl T."/>
            <person name="Merkel B.J."/>
            <person name="Hornburger P."/>
            <person name="Mueller R.-W."/>
            <person name="Bruemmer F."/>
            <person name="Labrenz M."/>
            <person name="Spormann A.M."/>
            <person name="Op den Camp H."/>
            <person name="Overmann J."/>
            <person name="Amann R."/>
            <person name="Jetten M.S.M."/>
            <person name="Mascher T."/>
            <person name="Medema M.H."/>
            <person name="Devos D.P."/>
            <person name="Kaster A.-K."/>
            <person name="Ovreas L."/>
            <person name="Rohde M."/>
            <person name="Galperin M.Y."/>
            <person name="Jogler C."/>
        </authorList>
    </citation>
    <scope>NUCLEOTIDE SEQUENCE [LARGE SCALE GENOMIC DNA]</scope>
    <source>
        <strain evidence="2 3">V202</strain>
    </source>
</reference>
<dbReference type="InterPro" id="IPR029062">
    <property type="entry name" value="Class_I_gatase-like"/>
</dbReference>
<dbReference type="RefSeq" id="WP_145179071.1">
    <property type="nucleotide sequence ID" value="NZ_CP037422.1"/>
</dbReference>
<accession>A0A517X167</accession>
<dbReference type="Proteomes" id="UP000318384">
    <property type="component" value="Chromosome"/>
</dbReference>
<evidence type="ECO:0000313" key="2">
    <source>
        <dbReference type="EMBL" id="QDU11248.1"/>
    </source>
</evidence>
<keyword evidence="3" id="KW-1185">Reference proteome</keyword>
<name>A0A517X167_9PLAN</name>
<evidence type="ECO:0000259" key="1">
    <source>
        <dbReference type="Pfam" id="PF09825"/>
    </source>
</evidence>
<proteinExistence type="predicted"/>
<evidence type="ECO:0000313" key="3">
    <source>
        <dbReference type="Proteomes" id="UP000318384"/>
    </source>
</evidence>
<dbReference type="SUPFAM" id="SSF52317">
    <property type="entry name" value="Class I glutamine amidotransferase-like"/>
    <property type="match status" value="1"/>
</dbReference>
<protein>
    <recommendedName>
        <fullName evidence="1">Biotin-protein ligase N-terminal domain-containing protein</fullName>
    </recommendedName>
</protein>
<dbReference type="AlphaFoldDB" id="A0A517X167"/>